<dbReference type="Proteomes" id="UP000625711">
    <property type="component" value="Unassembled WGS sequence"/>
</dbReference>
<accession>A0A834MAK2</accession>
<feature type="compositionally biased region" description="Polar residues" evidence="1">
    <location>
        <begin position="8"/>
        <end position="24"/>
    </location>
</feature>
<keyword evidence="3" id="KW-1185">Reference proteome</keyword>
<feature type="compositionally biased region" description="Basic and acidic residues" evidence="1">
    <location>
        <begin position="30"/>
        <end position="50"/>
    </location>
</feature>
<reference evidence="2" key="1">
    <citation type="submission" date="2020-08" db="EMBL/GenBank/DDBJ databases">
        <title>Genome sequencing and assembly of the red palm weevil Rhynchophorus ferrugineus.</title>
        <authorList>
            <person name="Dias G.B."/>
            <person name="Bergman C.M."/>
            <person name="Manee M."/>
        </authorList>
    </citation>
    <scope>NUCLEOTIDE SEQUENCE</scope>
    <source>
        <strain evidence="2">AA-2017</strain>
        <tissue evidence="2">Whole larva</tissue>
    </source>
</reference>
<gene>
    <name evidence="2" type="ORF">GWI33_009847</name>
</gene>
<comment type="caution">
    <text evidence="2">The sequence shown here is derived from an EMBL/GenBank/DDBJ whole genome shotgun (WGS) entry which is preliminary data.</text>
</comment>
<dbReference type="AlphaFoldDB" id="A0A834MAK2"/>
<organism evidence="2 3">
    <name type="scientific">Rhynchophorus ferrugineus</name>
    <name type="common">Red palm weevil</name>
    <name type="synonym">Curculio ferrugineus</name>
    <dbReference type="NCBI Taxonomy" id="354439"/>
    <lineage>
        <taxon>Eukaryota</taxon>
        <taxon>Metazoa</taxon>
        <taxon>Ecdysozoa</taxon>
        <taxon>Arthropoda</taxon>
        <taxon>Hexapoda</taxon>
        <taxon>Insecta</taxon>
        <taxon>Pterygota</taxon>
        <taxon>Neoptera</taxon>
        <taxon>Endopterygota</taxon>
        <taxon>Coleoptera</taxon>
        <taxon>Polyphaga</taxon>
        <taxon>Cucujiformia</taxon>
        <taxon>Curculionidae</taxon>
        <taxon>Dryophthorinae</taxon>
        <taxon>Rhynchophorus</taxon>
    </lineage>
</organism>
<evidence type="ECO:0000256" key="1">
    <source>
        <dbReference type="SAM" id="MobiDB-lite"/>
    </source>
</evidence>
<evidence type="ECO:0000313" key="3">
    <source>
        <dbReference type="Proteomes" id="UP000625711"/>
    </source>
</evidence>
<evidence type="ECO:0000313" key="2">
    <source>
        <dbReference type="EMBL" id="KAF7276763.1"/>
    </source>
</evidence>
<sequence>MASVSFRKINSNSDSKSTNESEQYQVVIMYERRPRPEKPPTEETEIERKPPIHLRVMSKLKNCVIPKN</sequence>
<proteinExistence type="predicted"/>
<feature type="region of interest" description="Disordered" evidence="1">
    <location>
        <begin position="1"/>
        <end position="50"/>
    </location>
</feature>
<name>A0A834MAK2_RHYFE</name>
<dbReference type="EMBL" id="JAACXV010005608">
    <property type="protein sequence ID" value="KAF7276763.1"/>
    <property type="molecule type" value="Genomic_DNA"/>
</dbReference>
<protein>
    <submittedName>
        <fullName evidence="2">Uncharacterized protein</fullName>
    </submittedName>
</protein>